<accession>A0A392W857</accession>
<evidence type="ECO:0000313" key="2">
    <source>
        <dbReference type="EMBL" id="MCI96486.1"/>
    </source>
</evidence>
<dbReference type="EMBL" id="LXQA011416077">
    <property type="protein sequence ID" value="MCI96486.1"/>
    <property type="molecule type" value="Genomic_DNA"/>
</dbReference>
<feature type="compositionally biased region" description="Acidic residues" evidence="1">
    <location>
        <begin position="29"/>
        <end position="42"/>
    </location>
</feature>
<feature type="region of interest" description="Disordered" evidence="1">
    <location>
        <begin position="18"/>
        <end position="54"/>
    </location>
</feature>
<organism evidence="2 3">
    <name type="scientific">Trifolium medium</name>
    <dbReference type="NCBI Taxonomy" id="97028"/>
    <lineage>
        <taxon>Eukaryota</taxon>
        <taxon>Viridiplantae</taxon>
        <taxon>Streptophyta</taxon>
        <taxon>Embryophyta</taxon>
        <taxon>Tracheophyta</taxon>
        <taxon>Spermatophyta</taxon>
        <taxon>Magnoliopsida</taxon>
        <taxon>eudicotyledons</taxon>
        <taxon>Gunneridae</taxon>
        <taxon>Pentapetalae</taxon>
        <taxon>rosids</taxon>
        <taxon>fabids</taxon>
        <taxon>Fabales</taxon>
        <taxon>Fabaceae</taxon>
        <taxon>Papilionoideae</taxon>
        <taxon>50 kb inversion clade</taxon>
        <taxon>NPAAA clade</taxon>
        <taxon>Hologalegina</taxon>
        <taxon>IRL clade</taxon>
        <taxon>Trifolieae</taxon>
        <taxon>Trifolium</taxon>
    </lineage>
</organism>
<evidence type="ECO:0000256" key="1">
    <source>
        <dbReference type="SAM" id="MobiDB-lite"/>
    </source>
</evidence>
<feature type="non-terminal residue" evidence="2">
    <location>
        <position position="1"/>
    </location>
</feature>
<dbReference type="Proteomes" id="UP000265520">
    <property type="component" value="Unassembled WGS sequence"/>
</dbReference>
<evidence type="ECO:0000313" key="3">
    <source>
        <dbReference type="Proteomes" id="UP000265520"/>
    </source>
</evidence>
<dbReference type="AlphaFoldDB" id="A0A392W857"/>
<reference evidence="2 3" key="1">
    <citation type="journal article" date="2018" name="Front. Plant Sci.">
        <title>Red Clover (Trifolium pratense) and Zigzag Clover (T. medium) - A Picture of Genomic Similarities and Differences.</title>
        <authorList>
            <person name="Dluhosova J."/>
            <person name="Istvanek J."/>
            <person name="Nedelnik J."/>
            <person name="Repkova J."/>
        </authorList>
    </citation>
    <scope>NUCLEOTIDE SEQUENCE [LARGE SCALE GENOMIC DNA]</scope>
    <source>
        <strain evidence="3">cv. 10/8</strain>
        <tissue evidence="2">Leaf</tissue>
    </source>
</reference>
<sequence>VNEAEKWKWEVEPVYRDEIQYNHVHPDSSDESENEAAEDEQVNDVISDSAVNDE</sequence>
<name>A0A392W857_9FABA</name>
<feature type="compositionally biased region" description="Polar residues" evidence="1">
    <location>
        <begin position="44"/>
        <end position="54"/>
    </location>
</feature>
<protein>
    <submittedName>
        <fullName evidence="2">Uncharacterized protein</fullName>
    </submittedName>
</protein>
<comment type="caution">
    <text evidence="2">The sequence shown here is derived from an EMBL/GenBank/DDBJ whole genome shotgun (WGS) entry which is preliminary data.</text>
</comment>
<feature type="non-terminal residue" evidence="2">
    <location>
        <position position="54"/>
    </location>
</feature>
<feature type="compositionally biased region" description="Basic and acidic residues" evidence="1">
    <location>
        <begin position="18"/>
        <end position="28"/>
    </location>
</feature>
<keyword evidence="3" id="KW-1185">Reference proteome</keyword>
<proteinExistence type="predicted"/>